<gene>
    <name evidence="2" type="ORF">TDIB3V08_LOCUS4179</name>
</gene>
<sequence length="386" mass="42619">MSIRELAQNPSPESDSEEDKPSRTFTTKSMATAFHRIQEGLQMLADEDPDVEHSLNNFYSSITKGLGRLCSKEVHPHLHKGSVENEFGKTTLIMPDWDSNLDLPSISSLVCCKSSALDQAATEAGKPYKGQVKSSESSIGSGWYSVGCSDVSVVDVKVGGVRWATHFWLVWSGAVSYCGPVQTRKPGMVLRITKQDYYHIKRHLTQTVFSRRREELQHSSCSTSRISRSVSTLKHCPWPWMGPPKNKASNCRKRCSPGTSVHIHTSASLETAATESCCGAGLATGSDIEGHYNMAHLQEIPLLLRSDAVKYPTLHSTTIPGDNIFHLVEKWHLVTRIKPGRNKAWLRSGLVKIVRPSALGIQVHLKVASVGLKESLHIIKAVEETI</sequence>
<dbReference type="EMBL" id="OA565882">
    <property type="protein sequence ID" value="CAD7197885.1"/>
    <property type="molecule type" value="Genomic_DNA"/>
</dbReference>
<evidence type="ECO:0000313" key="2">
    <source>
        <dbReference type="EMBL" id="CAD7197885.1"/>
    </source>
</evidence>
<dbReference type="AlphaFoldDB" id="A0A7R8VGS6"/>
<reference evidence="2" key="1">
    <citation type="submission" date="2020-11" db="EMBL/GenBank/DDBJ databases">
        <authorList>
            <person name="Tran Van P."/>
        </authorList>
    </citation>
    <scope>NUCLEOTIDE SEQUENCE</scope>
</reference>
<evidence type="ECO:0000256" key="1">
    <source>
        <dbReference type="SAM" id="MobiDB-lite"/>
    </source>
</evidence>
<name>A0A7R8VGS6_TIMDO</name>
<proteinExistence type="predicted"/>
<feature type="region of interest" description="Disordered" evidence="1">
    <location>
        <begin position="1"/>
        <end position="24"/>
    </location>
</feature>
<accession>A0A7R8VGS6</accession>
<protein>
    <submittedName>
        <fullName evidence="2">Uncharacterized protein</fullName>
    </submittedName>
</protein>
<organism evidence="2">
    <name type="scientific">Timema douglasi</name>
    <name type="common">Walking stick</name>
    <dbReference type="NCBI Taxonomy" id="61478"/>
    <lineage>
        <taxon>Eukaryota</taxon>
        <taxon>Metazoa</taxon>
        <taxon>Ecdysozoa</taxon>
        <taxon>Arthropoda</taxon>
        <taxon>Hexapoda</taxon>
        <taxon>Insecta</taxon>
        <taxon>Pterygota</taxon>
        <taxon>Neoptera</taxon>
        <taxon>Polyneoptera</taxon>
        <taxon>Phasmatodea</taxon>
        <taxon>Timematodea</taxon>
        <taxon>Timematoidea</taxon>
        <taxon>Timematidae</taxon>
        <taxon>Timema</taxon>
    </lineage>
</organism>